<evidence type="ECO:0000256" key="2">
    <source>
        <dbReference type="ARBA" id="ARBA00023043"/>
    </source>
</evidence>
<evidence type="ECO:0000313" key="5">
    <source>
        <dbReference type="EMBL" id="CAK9100110.1"/>
    </source>
</evidence>
<dbReference type="PANTHER" id="PTHR24171:SF9">
    <property type="entry name" value="ANKYRIN REPEAT DOMAIN-CONTAINING PROTEIN 39"/>
    <property type="match status" value="1"/>
</dbReference>
<evidence type="ECO:0000313" key="6">
    <source>
        <dbReference type="Proteomes" id="UP001642464"/>
    </source>
</evidence>
<proteinExistence type="predicted"/>
<evidence type="ECO:0000256" key="1">
    <source>
        <dbReference type="ARBA" id="ARBA00022737"/>
    </source>
</evidence>
<dbReference type="InterPro" id="IPR036770">
    <property type="entry name" value="Ankyrin_rpt-contain_sf"/>
</dbReference>
<dbReference type="EMBL" id="CAXAMM010041462">
    <property type="protein sequence ID" value="CAK9099533.1"/>
    <property type="molecule type" value="Genomic_DNA"/>
</dbReference>
<dbReference type="EMBL" id="CAXAMM010041573">
    <property type="protein sequence ID" value="CAK9100110.1"/>
    <property type="molecule type" value="Genomic_DNA"/>
</dbReference>
<gene>
    <name evidence="4" type="ORF">SCF082_LOCUS46619</name>
    <name evidence="5" type="ORF">SCF082_LOCUS46868</name>
</gene>
<dbReference type="SUPFAM" id="SSF48403">
    <property type="entry name" value="Ankyrin repeat"/>
    <property type="match status" value="1"/>
</dbReference>
<dbReference type="InterPro" id="IPR002110">
    <property type="entry name" value="Ankyrin_rpt"/>
</dbReference>
<organism evidence="5 6">
    <name type="scientific">Durusdinium trenchii</name>
    <dbReference type="NCBI Taxonomy" id="1381693"/>
    <lineage>
        <taxon>Eukaryota</taxon>
        <taxon>Sar</taxon>
        <taxon>Alveolata</taxon>
        <taxon>Dinophyceae</taxon>
        <taxon>Suessiales</taxon>
        <taxon>Symbiodiniaceae</taxon>
        <taxon>Durusdinium</taxon>
    </lineage>
</organism>
<protein>
    <submittedName>
        <fullName evidence="5">Ankyrin repeat domain-containing protein 1 (Cardiac ankyrin repeat protein)</fullName>
    </submittedName>
</protein>
<name>A0ABP0RHP0_9DINO</name>
<reference evidence="5 6" key="1">
    <citation type="submission" date="2024-02" db="EMBL/GenBank/DDBJ databases">
        <authorList>
            <person name="Chen Y."/>
            <person name="Shah S."/>
            <person name="Dougan E. K."/>
            <person name="Thang M."/>
            <person name="Chan C."/>
        </authorList>
    </citation>
    <scope>NUCLEOTIDE SEQUENCE [LARGE SCALE GENOMIC DNA]</scope>
</reference>
<dbReference type="PROSITE" id="PS50088">
    <property type="entry name" value="ANK_REPEAT"/>
    <property type="match status" value="2"/>
</dbReference>
<dbReference type="Pfam" id="PF00023">
    <property type="entry name" value="Ank"/>
    <property type="match status" value="1"/>
</dbReference>
<keyword evidence="6" id="KW-1185">Reference proteome</keyword>
<comment type="caution">
    <text evidence="5">The sequence shown here is derived from an EMBL/GenBank/DDBJ whole genome shotgun (WGS) entry which is preliminary data.</text>
</comment>
<evidence type="ECO:0000256" key="3">
    <source>
        <dbReference type="PROSITE-ProRule" id="PRU00023"/>
    </source>
</evidence>
<dbReference type="SMART" id="SM00248">
    <property type="entry name" value="ANK"/>
    <property type="match status" value="2"/>
</dbReference>
<keyword evidence="1" id="KW-0677">Repeat</keyword>
<dbReference type="Gene3D" id="1.25.40.20">
    <property type="entry name" value="Ankyrin repeat-containing domain"/>
    <property type="match status" value="1"/>
</dbReference>
<dbReference type="Proteomes" id="UP001642464">
    <property type="component" value="Unassembled WGS sequence"/>
</dbReference>
<dbReference type="PANTHER" id="PTHR24171">
    <property type="entry name" value="ANKYRIN REPEAT DOMAIN-CONTAINING PROTEIN 39-RELATED"/>
    <property type="match status" value="1"/>
</dbReference>
<accession>A0ABP0RHP0</accession>
<dbReference type="PROSITE" id="PS50297">
    <property type="entry name" value="ANK_REP_REGION"/>
    <property type="match status" value="1"/>
</dbReference>
<feature type="repeat" description="ANK" evidence="3">
    <location>
        <begin position="64"/>
        <end position="102"/>
    </location>
</feature>
<keyword evidence="2 3" id="KW-0040">ANK repeat</keyword>
<feature type="repeat" description="ANK" evidence="3">
    <location>
        <begin position="103"/>
        <end position="136"/>
    </location>
</feature>
<sequence length="198" mass="21252">MAALLEACAAGDLTAAERAVEGGANVKLSLGRSGPPVWGRRRARTVARAASILDHGVGEGSGTHGQTPLHVAIMSCVSDPPKAVLMANMLIKANADVNARDRDSNTPLHLCAMFSDGIWPARLLIAHGGDVLRRNRRGQRPSDLVRTAGHSACEAGEEEFWTSQERRRLEEAGLPHVKSHSLFLPLGDRGHAKLWSLH</sequence>
<evidence type="ECO:0000313" key="4">
    <source>
        <dbReference type="EMBL" id="CAK9099533.1"/>
    </source>
</evidence>